<dbReference type="SUPFAM" id="SSF55729">
    <property type="entry name" value="Acyl-CoA N-acyltransferases (Nat)"/>
    <property type="match status" value="1"/>
</dbReference>
<dbReference type="AlphaFoldDB" id="A0A2D3TEH3"/>
<dbReference type="Proteomes" id="UP000229055">
    <property type="component" value="Chromosome"/>
</dbReference>
<proteinExistence type="predicted"/>
<evidence type="ECO:0000259" key="1">
    <source>
        <dbReference type="PROSITE" id="PS51186"/>
    </source>
</evidence>
<protein>
    <recommendedName>
        <fullName evidence="1">N-acetyltransferase domain-containing protein</fullName>
    </recommendedName>
</protein>
<dbReference type="GO" id="GO:0016747">
    <property type="term" value="F:acyltransferase activity, transferring groups other than amino-acyl groups"/>
    <property type="evidence" value="ECO:0007669"/>
    <property type="project" value="InterPro"/>
</dbReference>
<dbReference type="PROSITE" id="PS51186">
    <property type="entry name" value="GNAT"/>
    <property type="match status" value="1"/>
</dbReference>
<name>A0A2D3TEH3_9ENTR</name>
<dbReference type="EMBL" id="CP017613">
    <property type="protein sequence ID" value="ATW34226.1"/>
    <property type="molecule type" value="Genomic_DNA"/>
</dbReference>
<dbReference type="InterPro" id="IPR000182">
    <property type="entry name" value="GNAT_dom"/>
</dbReference>
<dbReference type="CDD" id="cd04301">
    <property type="entry name" value="NAT_SF"/>
    <property type="match status" value="1"/>
</dbReference>
<evidence type="ECO:0000313" key="3">
    <source>
        <dbReference type="Proteomes" id="UP000229055"/>
    </source>
</evidence>
<dbReference type="InterPro" id="IPR016181">
    <property type="entry name" value="Acyl_CoA_acyltransferase"/>
</dbReference>
<reference evidence="3" key="2">
    <citation type="submission" date="2017-11" db="EMBL/GenBank/DDBJ databases">
        <title>PacBio sequencing of new strain of the secondary endosymbiont Candidatus Hamiltonella defensa.</title>
        <authorList>
            <person name="Strand M.R."/>
            <person name="Oliver K."/>
        </authorList>
    </citation>
    <scope>NUCLEOTIDE SEQUENCE [LARGE SCALE GENOMIC DNA]</scope>
    <source>
        <strain evidence="3">ZA17</strain>
    </source>
</reference>
<sequence length="157" mass="17674">MIKGMAVAIYLGFAWRPLRTSAHWPLCTDDSPVTDSSARKKFIAAFQSALMNIEEQSRFVPFVAESNSQIVAVLSIIKVAKIPHPDDINGQWGYLTNVYTLPEFRNKGTGGRLLAEAKNWAEAQQLELLVVWPSDKSYAFYERAGFRREADPLVLKL</sequence>
<gene>
    <name evidence="2" type="ORF">BJP43_08125</name>
</gene>
<accession>A0A2D3TEH3</accession>
<organism evidence="2 3">
    <name type="scientific">Candidatus Williamhamiltonella defendens</name>
    <dbReference type="NCBI Taxonomy" id="138072"/>
    <lineage>
        <taxon>Bacteria</taxon>
        <taxon>Pseudomonadati</taxon>
        <taxon>Pseudomonadota</taxon>
        <taxon>Gammaproteobacteria</taxon>
        <taxon>Enterobacterales</taxon>
        <taxon>Enterobacteriaceae</taxon>
        <taxon>aphid secondary symbionts</taxon>
        <taxon>Candidatus Williamhamiltonella</taxon>
    </lineage>
</organism>
<reference evidence="3" key="1">
    <citation type="submission" date="2016-10" db="EMBL/GenBank/DDBJ databases">
        <authorList>
            <person name="Chevignon G."/>
        </authorList>
    </citation>
    <scope>NUCLEOTIDE SEQUENCE [LARGE SCALE GENOMIC DNA]</scope>
    <source>
        <strain evidence="3">ZA17</strain>
    </source>
</reference>
<dbReference type="Pfam" id="PF00583">
    <property type="entry name" value="Acetyltransf_1"/>
    <property type="match status" value="1"/>
</dbReference>
<feature type="domain" description="N-acetyltransferase" evidence="1">
    <location>
        <begin position="21"/>
        <end position="157"/>
    </location>
</feature>
<evidence type="ECO:0000313" key="2">
    <source>
        <dbReference type="EMBL" id="ATW34226.1"/>
    </source>
</evidence>
<dbReference type="Gene3D" id="3.40.630.30">
    <property type="match status" value="1"/>
</dbReference>